<feature type="active site" description="Proton acceptor" evidence="12">
    <location>
        <position position="249"/>
    </location>
</feature>
<dbReference type="PROSITE" id="PS00584">
    <property type="entry name" value="PFKB_KINASES_2"/>
    <property type="match status" value="1"/>
</dbReference>
<proteinExistence type="inferred from homology"/>
<dbReference type="HAMAP" id="MF_01987">
    <property type="entry name" value="Ribokinase"/>
    <property type="match status" value="1"/>
</dbReference>
<comment type="activity regulation">
    <text evidence="12">Activated by a monovalent cation that binds near, but not in, the active site. The most likely occupant of the site in vivo is potassium. Ion binding induces a conformational change that may alter substrate affinity.</text>
</comment>
<evidence type="ECO:0000256" key="7">
    <source>
        <dbReference type="ARBA" id="ARBA00022777"/>
    </source>
</evidence>
<dbReference type="EC" id="2.7.1.15" evidence="2 12"/>
<dbReference type="InterPro" id="IPR011877">
    <property type="entry name" value="Ribokinase"/>
</dbReference>
<evidence type="ECO:0000256" key="5">
    <source>
        <dbReference type="ARBA" id="ARBA00022723"/>
    </source>
</evidence>
<evidence type="ECO:0000256" key="10">
    <source>
        <dbReference type="ARBA" id="ARBA00022958"/>
    </source>
</evidence>
<dbReference type="PRINTS" id="PR00990">
    <property type="entry name" value="RIBOKINASE"/>
</dbReference>
<dbReference type="Proteomes" id="UP001145072">
    <property type="component" value="Unassembled WGS sequence"/>
</dbReference>
<feature type="binding site" evidence="12">
    <location>
        <position position="140"/>
    </location>
    <ligand>
        <name>substrate</name>
    </ligand>
</feature>
<evidence type="ECO:0000256" key="2">
    <source>
        <dbReference type="ARBA" id="ARBA00012035"/>
    </source>
</evidence>
<comment type="similarity">
    <text evidence="1">Belongs to the carbohydrate kinase pfkB family.</text>
</comment>
<keyword evidence="5 12" id="KW-0479">Metal-binding</keyword>
<keyword evidence="10 12" id="KW-0630">Potassium</keyword>
<evidence type="ECO:0000256" key="3">
    <source>
        <dbReference type="ARBA" id="ARBA00016943"/>
    </source>
</evidence>
<feature type="binding site" evidence="12">
    <location>
        <position position="282"/>
    </location>
    <ligand>
        <name>K(+)</name>
        <dbReference type="ChEBI" id="CHEBI:29103"/>
    </ligand>
</feature>
<feature type="binding site" evidence="12">
    <location>
        <position position="284"/>
    </location>
    <ligand>
        <name>K(+)</name>
        <dbReference type="ChEBI" id="CHEBI:29103"/>
    </ligand>
</feature>
<feature type="binding site" evidence="12">
    <location>
        <begin position="216"/>
        <end position="221"/>
    </location>
    <ligand>
        <name>ATP</name>
        <dbReference type="ChEBI" id="CHEBI:30616"/>
    </ligand>
</feature>
<feature type="domain" description="Carbohydrate kinase PfkB" evidence="13">
    <location>
        <begin position="3"/>
        <end position="290"/>
    </location>
</feature>
<evidence type="ECO:0000256" key="12">
    <source>
        <dbReference type="HAMAP-Rule" id="MF_01987"/>
    </source>
</evidence>
<comment type="catalytic activity">
    <reaction evidence="12">
        <text>D-ribose + ATP = D-ribose 5-phosphate + ADP + H(+)</text>
        <dbReference type="Rhea" id="RHEA:13697"/>
        <dbReference type="ChEBI" id="CHEBI:15378"/>
        <dbReference type="ChEBI" id="CHEBI:30616"/>
        <dbReference type="ChEBI" id="CHEBI:47013"/>
        <dbReference type="ChEBI" id="CHEBI:78346"/>
        <dbReference type="ChEBI" id="CHEBI:456216"/>
        <dbReference type="EC" id="2.7.1.15"/>
    </reaction>
</comment>
<feature type="binding site" evidence="12">
    <location>
        <begin position="12"/>
        <end position="14"/>
    </location>
    <ligand>
        <name>substrate</name>
    </ligand>
</feature>
<comment type="caution">
    <text evidence="14">The sequence shown here is derived from an EMBL/GenBank/DDBJ whole genome shotgun (WGS) entry which is preliminary data.</text>
</comment>
<dbReference type="GO" id="GO:0004747">
    <property type="term" value="F:ribokinase activity"/>
    <property type="evidence" value="ECO:0007669"/>
    <property type="project" value="UniProtKB-UniRule"/>
</dbReference>
<dbReference type="PANTHER" id="PTHR10584">
    <property type="entry name" value="SUGAR KINASE"/>
    <property type="match status" value="1"/>
</dbReference>
<dbReference type="SUPFAM" id="SSF53613">
    <property type="entry name" value="Ribokinase-like"/>
    <property type="match status" value="1"/>
</dbReference>
<feature type="binding site" evidence="12">
    <location>
        <begin position="40"/>
        <end position="44"/>
    </location>
    <ligand>
        <name>substrate</name>
    </ligand>
</feature>
<comment type="pathway">
    <text evidence="12">Carbohydrate metabolism; D-ribose degradation; D-ribose 5-phosphate from beta-D-ribopyranose: step 2/2.</text>
</comment>
<comment type="caution">
    <text evidence="12">Lacks conserved residue(s) required for the propagation of feature annotation.</text>
</comment>
<dbReference type="GO" id="GO:0005829">
    <property type="term" value="C:cytosol"/>
    <property type="evidence" value="ECO:0007669"/>
    <property type="project" value="TreeGrafter"/>
</dbReference>
<comment type="cofactor">
    <cofactor evidence="12">
        <name>Mg(2+)</name>
        <dbReference type="ChEBI" id="CHEBI:18420"/>
    </cofactor>
    <text evidence="12">Requires a divalent cation, most likely magnesium in vivo, as an electrophilic catalyst to aid phosphoryl group transfer. It is the chelate of the metal and the nucleotide that is the actual substrate.</text>
</comment>
<feature type="binding site" evidence="12">
    <location>
        <position position="243"/>
    </location>
    <ligand>
        <name>K(+)</name>
        <dbReference type="ChEBI" id="CHEBI:29103"/>
    </ligand>
</feature>
<comment type="subunit">
    <text evidence="12">Homodimer.</text>
</comment>
<dbReference type="GO" id="GO:0005524">
    <property type="term" value="F:ATP binding"/>
    <property type="evidence" value="ECO:0007669"/>
    <property type="project" value="UniProtKB-UniRule"/>
</dbReference>
<keyword evidence="11 12" id="KW-0119">Carbohydrate metabolism</keyword>
<keyword evidence="7 12" id="KW-0418">Kinase</keyword>
<dbReference type="GO" id="GO:0019303">
    <property type="term" value="P:D-ribose catabolic process"/>
    <property type="evidence" value="ECO:0007669"/>
    <property type="project" value="UniProtKB-UniRule"/>
</dbReference>
<evidence type="ECO:0000256" key="11">
    <source>
        <dbReference type="ARBA" id="ARBA00023277"/>
    </source>
</evidence>
<sequence>MAKKIVVIGSLNMDVIVSASRMPKTGETIHGEKVRYLPGGKGANQAVAIRKLGGDVTMIGAVGEDQFAQQILKQLEAYQLDTKLVSQIPGVATGIANIVHVPQDNSIIVIPGANGQCTPALLQDLEEVIASADFLLMQLEIPLETVTYALKMAKEHQVTTILNPAPAVSLSEEVMMLVDYITPNETELEVLLNEKASLEQAFTSWYQSYQTELIVTLGEKGCAYYDQGEVVTIPASKVADVTDTTGAGDAFNGAVAYGLAQDWEMAKIIAFAIQVSGLAVTKFGAQEGMPYKEEVDRLNG</sequence>
<evidence type="ECO:0000256" key="8">
    <source>
        <dbReference type="ARBA" id="ARBA00022840"/>
    </source>
</evidence>
<keyword evidence="8 12" id="KW-0067">ATP-binding</keyword>
<feature type="binding site" evidence="12">
    <location>
        <position position="245"/>
    </location>
    <ligand>
        <name>K(+)</name>
        <dbReference type="ChEBI" id="CHEBI:29103"/>
    </ligand>
</feature>
<comment type="subcellular location">
    <subcellularLocation>
        <location evidence="12">Cytoplasm</location>
    </subcellularLocation>
</comment>
<keyword evidence="4 12" id="KW-0808">Transferase</keyword>
<evidence type="ECO:0000313" key="15">
    <source>
        <dbReference type="Proteomes" id="UP001145072"/>
    </source>
</evidence>
<dbReference type="InterPro" id="IPR002173">
    <property type="entry name" value="Carboh/pur_kinase_PfkB_CS"/>
</dbReference>
<dbReference type="Gene3D" id="3.40.1190.20">
    <property type="match status" value="1"/>
</dbReference>
<feature type="binding site" evidence="12">
    <location>
        <begin position="248"/>
        <end position="249"/>
    </location>
    <ligand>
        <name>ATP</name>
        <dbReference type="ChEBI" id="CHEBI:30616"/>
    </ligand>
</feature>
<keyword evidence="15" id="KW-1185">Reference proteome</keyword>
<reference evidence="14" key="1">
    <citation type="submission" date="2022-06" db="EMBL/GenBank/DDBJ databases">
        <title>Aquibacillus sp. a new bacterium isolated from soil saline samples.</title>
        <authorList>
            <person name="Galisteo C."/>
            <person name="De La Haba R."/>
            <person name="Sanchez-Porro C."/>
            <person name="Ventosa A."/>
        </authorList>
    </citation>
    <scope>NUCLEOTIDE SEQUENCE</scope>
    <source>
        <strain evidence="14">JCM 12387</strain>
    </source>
</reference>
<evidence type="ECO:0000256" key="1">
    <source>
        <dbReference type="ARBA" id="ARBA00005380"/>
    </source>
</evidence>
<dbReference type="PROSITE" id="PS00583">
    <property type="entry name" value="PFKB_KINASES_1"/>
    <property type="match status" value="1"/>
</dbReference>
<accession>A0A9X3WMU8</accession>
<evidence type="ECO:0000259" key="13">
    <source>
        <dbReference type="Pfam" id="PF00294"/>
    </source>
</evidence>
<gene>
    <name evidence="12 14" type="primary">rbsK</name>
    <name evidence="14" type="ORF">NC661_15310</name>
</gene>
<evidence type="ECO:0000256" key="9">
    <source>
        <dbReference type="ARBA" id="ARBA00022842"/>
    </source>
</evidence>
<dbReference type="GO" id="GO:0046872">
    <property type="term" value="F:metal ion binding"/>
    <property type="evidence" value="ECO:0007669"/>
    <property type="project" value="UniProtKB-KW"/>
</dbReference>
<protein>
    <recommendedName>
        <fullName evidence="3 12">Ribokinase</fullName>
        <shortName evidence="12">RK</shortName>
        <ecNumber evidence="2 12">2.7.1.15</ecNumber>
    </recommendedName>
</protein>
<comment type="function">
    <text evidence="12">Catalyzes the phosphorylation of ribose at O-5 in a reaction requiring ATP and magnesium. The resulting D-ribose-5-phosphate can then be used either for sythesis of nucleotides, histidine, and tryptophan, or as a component of the pentose phosphate pathway.</text>
</comment>
<keyword evidence="9 12" id="KW-0460">Magnesium</keyword>
<dbReference type="EMBL" id="JAMQJZ010000013">
    <property type="protein sequence ID" value="MDC3421740.1"/>
    <property type="molecule type" value="Genomic_DNA"/>
</dbReference>
<dbReference type="Pfam" id="PF00294">
    <property type="entry name" value="PfkB"/>
    <property type="match status" value="1"/>
</dbReference>
<name>A0A9X3WMU8_9BACI</name>
<keyword evidence="6 12" id="KW-0547">Nucleotide-binding</keyword>
<feature type="binding site" evidence="12">
    <location>
        <position position="249"/>
    </location>
    <ligand>
        <name>substrate</name>
    </ligand>
</feature>
<dbReference type="InterPro" id="IPR002139">
    <property type="entry name" value="Ribo/fructo_kinase"/>
</dbReference>
<evidence type="ECO:0000256" key="4">
    <source>
        <dbReference type="ARBA" id="ARBA00022679"/>
    </source>
</evidence>
<keyword evidence="12" id="KW-0963">Cytoplasm</keyword>
<feature type="binding site" evidence="12">
    <location>
        <position position="279"/>
    </location>
    <ligand>
        <name>K(+)</name>
        <dbReference type="ChEBI" id="CHEBI:29103"/>
    </ligand>
</feature>
<dbReference type="NCBIfam" id="TIGR02152">
    <property type="entry name" value="D_ribokin_bact"/>
    <property type="match status" value="1"/>
</dbReference>
<organism evidence="14 15">
    <name type="scientific">Aquibacillus koreensis</name>
    <dbReference type="NCBI Taxonomy" id="279446"/>
    <lineage>
        <taxon>Bacteria</taxon>
        <taxon>Bacillati</taxon>
        <taxon>Bacillota</taxon>
        <taxon>Bacilli</taxon>
        <taxon>Bacillales</taxon>
        <taxon>Bacillaceae</taxon>
        <taxon>Aquibacillus</taxon>
    </lineage>
</organism>
<dbReference type="RefSeq" id="WP_259866057.1">
    <property type="nucleotide sequence ID" value="NZ_JAMQJZ010000013.1"/>
</dbReference>
<dbReference type="AlphaFoldDB" id="A0A9X3WMU8"/>
<dbReference type="InterPro" id="IPR029056">
    <property type="entry name" value="Ribokinase-like"/>
</dbReference>
<dbReference type="InterPro" id="IPR011611">
    <property type="entry name" value="PfkB_dom"/>
</dbReference>
<comment type="similarity">
    <text evidence="12">Belongs to the carbohydrate kinase PfkB family. Ribokinase subfamily.</text>
</comment>
<dbReference type="PANTHER" id="PTHR10584:SF166">
    <property type="entry name" value="RIBOKINASE"/>
    <property type="match status" value="1"/>
</dbReference>
<evidence type="ECO:0000256" key="6">
    <source>
        <dbReference type="ARBA" id="ARBA00022741"/>
    </source>
</evidence>
<feature type="binding site" evidence="12">
    <location>
        <position position="184"/>
    </location>
    <ligand>
        <name>ATP</name>
        <dbReference type="ChEBI" id="CHEBI:30616"/>
    </ligand>
</feature>
<evidence type="ECO:0000313" key="14">
    <source>
        <dbReference type="EMBL" id="MDC3421740.1"/>
    </source>
</evidence>
<dbReference type="CDD" id="cd01174">
    <property type="entry name" value="ribokinase"/>
    <property type="match status" value="1"/>
</dbReference>